<proteinExistence type="predicted"/>
<keyword evidence="2" id="KW-0489">Methyltransferase</keyword>
<reference evidence="2 3" key="1">
    <citation type="submission" date="2016-02" db="EMBL/GenBank/DDBJ databases">
        <title>Genome analysis of coral dinoflagellate symbionts highlights evolutionary adaptations to a symbiotic lifestyle.</title>
        <authorList>
            <person name="Aranda M."/>
            <person name="Li Y."/>
            <person name="Liew Y.J."/>
            <person name="Baumgarten S."/>
            <person name="Simakov O."/>
            <person name="Wilson M."/>
            <person name="Piel J."/>
            <person name="Ashoor H."/>
            <person name="Bougouffa S."/>
            <person name="Bajic V.B."/>
            <person name="Ryu T."/>
            <person name="Ravasi T."/>
            <person name="Bayer T."/>
            <person name="Micklem G."/>
            <person name="Kim H."/>
            <person name="Bhak J."/>
            <person name="Lajeunesse T.C."/>
            <person name="Voolstra C.R."/>
        </authorList>
    </citation>
    <scope>NUCLEOTIDE SEQUENCE [LARGE SCALE GENOMIC DNA]</scope>
    <source>
        <strain evidence="2 3">CCMP2467</strain>
    </source>
</reference>
<name>A0A1Q9DWT3_SYMMI</name>
<comment type="caution">
    <text evidence="2">The sequence shown here is derived from an EMBL/GenBank/DDBJ whole genome shotgun (WGS) entry which is preliminary data.</text>
</comment>
<evidence type="ECO:0000256" key="1">
    <source>
        <dbReference type="SAM" id="MobiDB-lite"/>
    </source>
</evidence>
<dbReference type="Gene3D" id="3.40.50.150">
    <property type="entry name" value="Vaccinia Virus protein VP39"/>
    <property type="match status" value="1"/>
</dbReference>
<feature type="region of interest" description="Disordered" evidence="1">
    <location>
        <begin position="358"/>
        <end position="382"/>
    </location>
</feature>
<feature type="compositionally biased region" description="Basic and acidic residues" evidence="1">
    <location>
        <begin position="310"/>
        <end position="321"/>
    </location>
</feature>
<feature type="region of interest" description="Disordered" evidence="1">
    <location>
        <begin position="79"/>
        <end position="101"/>
    </location>
</feature>
<dbReference type="OrthoDB" id="414621at2759"/>
<dbReference type="EMBL" id="LSRX01000354">
    <property type="protein sequence ID" value="OLP99644.1"/>
    <property type="molecule type" value="Genomic_DNA"/>
</dbReference>
<dbReference type="GO" id="GO:0032259">
    <property type="term" value="P:methylation"/>
    <property type="evidence" value="ECO:0007669"/>
    <property type="project" value="UniProtKB-KW"/>
</dbReference>
<accession>A0A1Q9DWT3</accession>
<organism evidence="2 3">
    <name type="scientific">Symbiodinium microadriaticum</name>
    <name type="common">Dinoflagellate</name>
    <name type="synonym">Zooxanthella microadriatica</name>
    <dbReference type="NCBI Taxonomy" id="2951"/>
    <lineage>
        <taxon>Eukaryota</taxon>
        <taxon>Sar</taxon>
        <taxon>Alveolata</taxon>
        <taxon>Dinophyceae</taxon>
        <taxon>Suessiales</taxon>
        <taxon>Symbiodiniaceae</taxon>
        <taxon>Symbiodinium</taxon>
    </lineage>
</organism>
<dbReference type="Proteomes" id="UP000186817">
    <property type="component" value="Unassembled WGS sequence"/>
</dbReference>
<evidence type="ECO:0000313" key="3">
    <source>
        <dbReference type="Proteomes" id="UP000186817"/>
    </source>
</evidence>
<dbReference type="GO" id="GO:0008168">
    <property type="term" value="F:methyltransferase activity"/>
    <property type="evidence" value="ECO:0007669"/>
    <property type="project" value="UniProtKB-KW"/>
</dbReference>
<dbReference type="SUPFAM" id="SSF53335">
    <property type="entry name" value="S-adenosyl-L-methionine-dependent methyltransferases"/>
    <property type="match status" value="1"/>
</dbReference>
<feature type="region of interest" description="Disordered" evidence="1">
    <location>
        <begin position="553"/>
        <end position="578"/>
    </location>
</feature>
<protein>
    <submittedName>
        <fullName evidence="2">DNA (Cytosine-5)-methyltransferase 3A</fullName>
    </submittedName>
</protein>
<evidence type="ECO:0000313" key="2">
    <source>
        <dbReference type="EMBL" id="OLP99644.1"/>
    </source>
</evidence>
<gene>
    <name evidence="2" type="primary">Dnmt3a</name>
    <name evidence="2" type="ORF">AK812_SmicGene17783</name>
</gene>
<keyword evidence="3" id="KW-1185">Reference proteome</keyword>
<feature type="region of interest" description="Disordered" evidence="1">
    <location>
        <begin position="1119"/>
        <end position="1149"/>
    </location>
</feature>
<feature type="region of interest" description="Disordered" evidence="1">
    <location>
        <begin position="771"/>
        <end position="837"/>
    </location>
</feature>
<keyword evidence="2" id="KW-0808">Transferase</keyword>
<feature type="region of interest" description="Disordered" evidence="1">
    <location>
        <begin position="301"/>
        <end position="341"/>
    </location>
</feature>
<feature type="compositionally biased region" description="Low complexity" evidence="1">
    <location>
        <begin position="553"/>
        <end position="573"/>
    </location>
</feature>
<dbReference type="InterPro" id="IPR029063">
    <property type="entry name" value="SAM-dependent_MTases_sf"/>
</dbReference>
<sequence>MTTYDFTCFNDLIRACFDAGLGTGVVDLLSDELIESIHDGAQRIESVSPALAAHITVLIDHSGYHPKMAAVQLAQAEHQTPGSFAEARKGTPRGEGQGTGAPARHDLIFATTSTLAQHGLPCSAWQQEPVPLTPELIEMVGASFRFGGYRSSAQYFSRARKEHIRVTGMPAPAAVELAIRDAIRSIDQGMGANAAKDAFRLDALDFDFTSKGASFSLAHGMVVLGSWFLCREIELANLRVKHMAVDTVAKQVTLTLASSKTDTVGSLVHRKHSCYCGVVRENICPYHAALRIADECSVDSETGRSAQQAPDHRAHPRRPDQDLYPVAPSAPPMTPARSQAITDTAKEPDLRQWTLVQPSAETQEPQAQAAKKPRTANSAKEDTQISSLLGTLDGIAERLEAIQDRPDLVCKSKAHARDPEESSRPPVQCRAKCGWAYGYAKFTRAHDDGSKELCRKWFPESSAASTAKLEHALFSSAGAAESLRKYITNIGVTTTAIFAELGETIEEFDEAVVAQLRKPVDLQDGTVLELAATEFPVARARLRHVWKKCREAQTTATPAATATTTTTSSSSSTKTKELPPGYWQQQIKKYEAVQIKGIARRFPETLLLGAEATLAKLIADAKNGQHCSVPLEEIVQHRHFKASGEPNNLASKKRSRTQEATTLVVNADLQLETEPEDRWRPQSQTALLDCLTANHMALIFIEYAPEHDLDRYFEYWQRLVRSKPNKIEQLKLHWENTSWRIALALRKATPFKEIADGIIVDSQALQDAMNRDIQPERPTKAPRQTEQPWLDRRGARGRGHGKGKDWQPYRSCTKGGDKGNGRGRGKGRGQWQGQRYHRQYDEDKDYWRRNDDNRYRSNDQKHWKSWQQGRRSLAVVSKAVARAHNRAAPDFVMLSFFDGLGTAFMVCDNYCKEHNLHWLGASWEIDKDLESLGAEHFPQVTPRGDFEQEDAATIQKLVDELDPSGRARIVIAGGPPCHDFSRIRQDAPGHAGHEGSKFTRFAKLIQSAEKSWGRSRAVLLVENVIPQNRADMRKVERMLDAPAVVHDASDFGTISRSRVWWCRVPWQEIAHRKDCPYNLRWTTMQGIPRVHFDVDKDTLDSFDTEGLSLPRCLTEEAKPVPCLTTPSDDPQGRPAPRSSKGKISSEATQRWLADKRRYPPWHYESGVMMMDRDQRLVLPPANVKEQWHHLPKGWSASLPDHARHKAIANGWHAGAARLMFIMAVFAATPPTPAAELNPLGGTPLDITAALWQGRSPLLGPGPGDYDEFDLSHLEDPDEHWRQSRVMPHPDARDASIRQWLQVWSRMRPHLTDLRDAVAQQIEDLVDDMQEETTAWYSSLAPHVQKAYRSETRTCSLQLPALEKVCTLFGWQDKEIRS</sequence>